<protein>
    <recommendedName>
        <fullName evidence="4">Lipoprotein</fullName>
    </recommendedName>
</protein>
<evidence type="ECO:0008006" key="4">
    <source>
        <dbReference type="Google" id="ProtNLM"/>
    </source>
</evidence>
<sequence>MKYSFLAAVTLAGLAVLSSARAGQRDDEEVYRQRVIDYVVQQYGNGTPLAAAAMTYARTAGELWLATAQTQQYDQGMTQRAGIAEICFRGQLAEAGVSDLDGAVAALERTIASNPAIYAGELYAAALALQHPLDLAMTPTQACLQARVPLP</sequence>
<evidence type="ECO:0000313" key="2">
    <source>
        <dbReference type="EMBL" id="VVE16593.1"/>
    </source>
</evidence>
<dbReference type="AlphaFoldDB" id="A0A5E4VXK2"/>
<dbReference type="EMBL" id="CABPRY010000006">
    <property type="protein sequence ID" value="VVE16593.1"/>
    <property type="molecule type" value="Genomic_DNA"/>
</dbReference>
<dbReference type="RefSeq" id="WP_150609322.1">
    <property type="nucleotide sequence ID" value="NZ_CABPRY010000006.1"/>
</dbReference>
<accession>A0A5E4VXK2</accession>
<gene>
    <name evidence="2" type="ORF">PCE31107_02927</name>
</gene>
<feature type="signal peptide" evidence="1">
    <location>
        <begin position="1"/>
        <end position="22"/>
    </location>
</feature>
<evidence type="ECO:0000256" key="1">
    <source>
        <dbReference type="SAM" id="SignalP"/>
    </source>
</evidence>
<proteinExistence type="predicted"/>
<evidence type="ECO:0000313" key="3">
    <source>
        <dbReference type="Proteomes" id="UP000396788"/>
    </source>
</evidence>
<name>A0A5E4VXK2_9BURK</name>
<organism evidence="2 3">
    <name type="scientific">Pandoraea cepalis</name>
    <dbReference type="NCBI Taxonomy" id="2508294"/>
    <lineage>
        <taxon>Bacteria</taxon>
        <taxon>Pseudomonadati</taxon>
        <taxon>Pseudomonadota</taxon>
        <taxon>Betaproteobacteria</taxon>
        <taxon>Burkholderiales</taxon>
        <taxon>Burkholderiaceae</taxon>
        <taxon>Pandoraea</taxon>
    </lineage>
</organism>
<dbReference type="Proteomes" id="UP000396788">
    <property type="component" value="Unassembled WGS sequence"/>
</dbReference>
<reference evidence="2 3" key="1">
    <citation type="submission" date="2019-08" db="EMBL/GenBank/DDBJ databases">
        <authorList>
            <person name="Peeters C."/>
        </authorList>
    </citation>
    <scope>NUCLEOTIDE SEQUENCE [LARGE SCALE GENOMIC DNA]</scope>
    <source>
        <strain evidence="2 3">LMG 31107</strain>
    </source>
</reference>
<feature type="chain" id="PRO_5022753313" description="Lipoprotein" evidence="1">
    <location>
        <begin position="23"/>
        <end position="151"/>
    </location>
</feature>
<keyword evidence="1" id="KW-0732">Signal</keyword>